<accession>A0A5J4PAF3</accession>
<protein>
    <submittedName>
        <fullName evidence="1">Uncharacterized protein</fullName>
    </submittedName>
</protein>
<organism evidence="1">
    <name type="scientific">termite gut metagenome</name>
    <dbReference type="NCBI Taxonomy" id="433724"/>
    <lineage>
        <taxon>unclassified sequences</taxon>
        <taxon>metagenomes</taxon>
        <taxon>organismal metagenomes</taxon>
    </lineage>
</organism>
<dbReference type="AlphaFoldDB" id="A0A5J4PAF3"/>
<gene>
    <name evidence="1" type="ORF">EZS27_041839</name>
</gene>
<proteinExistence type="predicted"/>
<comment type="caution">
    <text evidence="1">The sequence shown here is derived from an EMBL/GenBank/DDBJ whole genome shotgun (WGS) entry which is preliminary data.</text>
</comment>
<reference evidence="1" key="1">
    <citation type="submission" date="2019-03" db="EMBL/GenBank/DDBJ databases">
        <title>Single cell metagenomics reveals metabolic interactions within the superorganism composed of flagellate Streblomastix strix and complex community of Bacteroidetes bacteria on its surface.</title>
        <authorList>
            <person name="Treitli S.C."/>
            <person name="Kolisko M."/>
            <person name="Husnik F."/>
            <person name="Keeling P."/>
            <person name="Hampl V."/>
        </authorList>
    </citation>
    <scope>NUCLEOTIDE SEQUENCE</scope>
    <source>
        <strain evidence="1">STM</strain>
    </source>
</reference>
<name>A0A5J4PAF3_9ZZZZ</name>
<dbReference type="EMBL" id="SNRY01009855">
    <property type="protein sequence ID" value="KAA6306505.1"/>
    <property type="molecule type" value="Genomic_DNA"/>
</dbReference>
<sequence length="26" mass="2944">MINKTMKAFFPLVVIMGTIACQEEDL</sequence>
<evidence type="ECO:0000313" key="1">
    <source>
        <dbReference type="EMBL" id="KAA6306505.1"/>
    </source>
</evidence>
<dbReference type="PROSITE" id="PS51257">
    <property type="entry name" value="PROKAR_LIPOPROTEIN"/>
    <property type="match status" value="1"/>
</dbReference>
<feature type="non-terminal residue" evidence="1">
    <location>
        <position position="26"/>
    </location>
</feature>